<feature type="region of interest" description="Disordered" evidence="1">
    <location>
        <begin position="571"/>
        <end position="879"/>
    </location>
</feature>
<keyword evidence="4" id="KW-1185">Reference proteome</keyword>
<feature type="region of interest" description="Disordered" evidence="1">
    <location>
        <begin position="1"/>
        <end position="22"/>
    </location>
</feature>
<feature type="compositionally biased region" description="Polar residues" evidence="1">
    <location>
        <begin position="818"/>
        <end position="832"/>
    </location>
</feature>
<feature type="region of interest" description="Disordered" evidence="1">
    <location>
        <begin position="74"/>
        <end position="110"/>
    </location>
</feature>
<proteinExistence type="predicted"/>
<dbReference type="GeneID" id="25735896"/>
<evidence type="ECO:0000313" key="4">
    <source>
        <dbReference type="Proteomes" id="UP000054498"/>
    </source>
</evidence>
<reference evidence="3 4" key="1">
    <citation type="journal article" date="2013" name="BMC Genomics">
        <title>Reconstruction of the lipid metabolism for the microalga Monoraphidium neglectum from its genome sequence reveals characteristics suitable for biofuel production.</title>
        <authorList>
            <person name="Bogen C."/>
            <person name="Al-Dilaimi A."/>
            <person name="Albersmeier A."/>
            <person name="Wichmann J."/>
            <person name="Grundmann M."/>
            <person name="Rupp O."/>
            <person name="Lauersen K.J."/>
            <person name="Blifernez-Klassen O."/>
            <person name="Kalinowski J."/>
            <person name="Goesmann A."/>
            <person name="Mussgnug J.H."/>
            <person name="Kruse O."/>
        </authorList>
    </citation>
    <scope>NUCLEOTIDE SEQUENCE [LARGE SCALE GENOMIC DNA]</scope>
    <source>
        <strain evidence="3 4">SAG 48.87</strain>
    </source>
</reference>
<name>A0A0D2MQK9_9CHLO</name>
<evidence type="ECO:0000256" key="2">
    <source>
        <dbReference type="SAM" id="Phobius"/>
    </source>
</evidence>
<dbReference type="Proteomes" id="UP000054498">
    <property type="component" value="Unassembled WGS sequence"/>
</dbReference>
<dbReference type="AlphaFoldDB" id="A0A0D2MQK9"/>
<dbReference type="OrthoDB" id="10664784at2759"/>
<keyword evidence="2" id="KW-1133">Transmembrane helix</keyword>
<accession>A0A0D2MQK9</accession>
<organism evidence="3 4">
    <name type="scientific">Monoraphidium neglectum</name>
    <dbReference type="NCBI Taxonomy" id="145388"/>
    <lineage>
        <taxon>Eukaryota</taxon>
        <taxon>Viridiplantae</taxon>
        <taxon>Chlorophyta</taxon>
        <taxon>core chlorophytes</taxon>
        <taxon>Chlorophyceae</taxon>
        <taxon>CS clade</taxon>
        <taxon>Sphaeropleales</taxon>
        <taxon>Selenastraceae</taxon>
        <taxon>Monoraphidium</taxon>
    </lineage>
</organism>
<dbReference type="EMBL" id="KK100583">
    <property type="protein sequence ID" value="KIZ04940.1"/>
    <property type="molecule type" value="Genomic_DNA"/>
</dbReference>
<dbReference type="RefSeq" id="XP_013903959.1">
    <property type="nucleotide sequence ID" value="XM_014048505.1"/>
</dbReference>
<feature type="compositionally biased region" description="Basic residues" evidence="1">
    <location>
        <begin position="608"/>
        <end position="618"/>
    </location>
</feature>
<feature type="compositionally biased region" description="Low complexity" evidence="1">
    <location>
        <begin position="736"/>
        <end position="762"/>
    </location>
</feature>
<keyword evidence="2" id="KW-0472">Membrane</keyword>
<sequence length="946" mass="94036">MVPLPKVAAAAAQARSSESPLQQLLEEATGGDGAALHSVGMTLQALSNLLLSKSSGARFDEDAAAEATVAAAAEDAERSEETAAEEEPGDASQAAATAAAASTAGMQEPATTSLAAGTAVKLESAQMPLPQASSLPLAAAHPRVASPAPFAYQPTSVTPETIAALISLAGPAPPPPLPAAAAVGPATPAAPASPQSDVLRWFLQSVRISGDTLFKLRMDAAVERLLHDSIKASISDESDVSPDHVEVIAAANVTLPLAFRGVDWRGAGAAAALRAAMARLAGGFSEQHIHVSLVGAAGAGAAAGAAAAQQQQQQPAAQPLARRLLQQQPADAAAAAAAAAAKAEAAVRELAAAPVPALAMSQAHSPAPEQWVTVTFADMSISNATFLLDALGAKCGANGSLSAHKPVQCAPALQQGLSAAGAVPDAAAYGVRLRDKPASTITLTLGLGMTADDISGGAEAKATSWLARGELASFFKRLNLTATPLQGLAGLLPALGNLTVGSSGGGGITVTIDAPSAPPPGWAAPPAPPGAGGAATAAKAGYVAGISVACGIGLAALAGVGYVLVARHRDRRRAEGDKAGEVVGGDGGGGSGGSAGGRGTSTGGLGGRRQRRQQRQQRPRVYNQQKDLTAQLTQARVLQARARQQEAEEEQRQEAAAARGGPRQIQQSQPRQQPRGAQVVSHGDGAAAGVAAGGAGHSRRRSSGGGSSSTHHLERGDSVMSAARFELDEEAANADGSNASSTSNPSSGSSGCSANPRSAPASSRRHPPAAAGGAGAGAGAPRTRSLPLSAPPSGVEEAALVTRRGAPRAPALEAGPSGSMQLASGRQSSSSGGDAPGRRPWPNSSLDSGTSGSEQPRKPAAARSGPSSPTGSAPSTPCADITIRASLTGGLCDKPFLRPVWGRGGVDEVEEEPPAWDVSEPLPARPVTGRLPTPFAACGPSFSDGE</sequence>
<feature type="compositionally biased region" description="Low complexity" evidence="1">
    <location>
        <begin position="859"/>
        <end position="879"/>
    </location>
</feature>
<feature type="transmembrane region" description="Helical" evidence="2">
    <location>
        <begin position="542"/>
        <end position="565"/>
    </location>
</feature>
<dbReference type="KEGG" id="mng:MNEG_3018"/>
<dbReference type="STRING" id="145388.A0A0D2MQK9"/>
<evidence type="ECO:0000256" key="1">
    <source>
        <dbReference type="SAM" id="MobiDB-lite"/>
    </source>
</evidence>
<feature type="compositionally biased region" description="Basic and acidic residues" evidence="1">
    <location>
        <begin position="643"/>
        <end position="653"/>
    </location>
</feature>
<evidence type="ECO:0000313" key="3">
    <source>
        <dbReference type="EMBL" id="KIZ04940.1"/>
    </source>
</evidence>
<keyword evidence="2" id="KW-0812">Transmembrane</keyword>
<gene>
    <name evidence="3" type="ORF">MNEG_3018</name>
</gene>
<protein>
    <submittedName>
        <fullName evidence="3">Uncharacterized protein</fullName>
    </submittedName>
</protein>
<feature type="compositionally biased region" description="Gly residues" evidence="1">
    <location>
        <begin position="582"/>
        <end position="607"/>
    </location>
</feature>
<feature type="compositionally biased region" description="Low complexity" evidence="1">
    <location>
        <begin position="654"/>
        <end position="690"/>
    </location>
</feature>
<feature type="compositionally biased region" description="Low complexity" evidence="1">
    <location>
        <begin position="90"/>
        <end position="104"/>
    </location>
</feature>
<feature type="region of interest" description="Disordered" evidence="1">
    <location>
        <begin position="911"/>
        <end position="946"/>
    </location>
</feature>
<feature type="compositionally biased region" description="Low complexity" evidence="1">
    <location>
        <begin position="629"/>
        <end position="642"/>
    </location>
</feature>
<feature type="compositionally biased region" description="Polar residues" evidence="1">
    <location>
        <begin position="842"/>
        <end position="854"/>
    </location>
</feature>